<organism evidence="13 14">
    <name type="scientific">Mizuhopecten yessoensis</name>
    <name type="common">Japanese scallop</name>
    <name type="synonym">Patinopecten yessoensis</name>
    <dbReference type="NCBI Taxonomy" id="6573"/>
    <lineage>
        <taxon>Eukaryota</taxon>
        <taxon>Metazoa</taxon>
        <taxon>Spiralia</taxon>
        <taxon>Lophotrochozoa</taxon>
        <taxon>Mollusca</taxon>
        <taxon>Bivalvia</taxon>
        <taxon>Autobranchia</taxon>
        <taxon>Pteriomorphia</taxon>
        <taxon>Pectinida</taxon>
        <taxon>Pectinoidea</taxon>
        <taxon>Pectinidae</taxon>
        <taxon>Mizuhopecten</taxon>
    </lineage>
</organism>
<gene>
    <name evidence="13" type="ORF">KP79_PYT06037</name>
</gene>
<feature type="transmembrane region" description="Helical" evidence="12">
    <location>
        <begin position="50"/>
        <end position="71"/>
    </location>
</feature>
<evidence type="ECO:0000256" key="10">
    <source>
        <dbReference type="ARBA" id="ARBA00023201"/>
    </source>
</evidence>
<evidence type="ECO:0000256" key="7">
    <source>
        <dbReference type="ARBA" id="ARBA00023053"/>
    </source>
</evidence>
<evidence type="ECO:0000256" key="3">
    <source>
        <dbReference type="ARBA" id="ARBA00022448"/>
    </source>
</evidence>
<evidence type="ECO:0000313" key="14">
    <source>
        <dbReference type="Proteomes" id="UP000242188"/>
    </source>
</evidence>
<keyword evidence="8" id="KW-0406">Ion transport</keyword>
<keyword evidence="9 12" id="KW-0472">Membrane</keyword>
<evidence type="ECO:0000256" key="12">
    <source>
        <dbReference type="SAM" id="Phobius"/>
    </source>
</evidence>
<evidence type="ECO:0000256" key="9">
    <source>
        <dbReference type="ARBA" id="ARBA00023136"/>
    </source>
</evidence>
<dbReference type="AlphaFoldDB" id="A0A210QKY9"/>
<feature type="transmembrane region" description="Helical" evidence="12">
    <location>
        <begin position="277"/>
        <end position="303"/>
    </location>
</feature>
<comment type="similarity">
    <text evidence="2 11">Belongs to the sodium:solute symporter (SSF) (TC 2.A.21) family.</text>
</comment>
<keyword evidence="3" id="KW-0813">Transport</keyword>
<dbReference type="OrthoDB" id="6147748at2759"/>
<dbReference type="InterPro" id="IPR001734">
    <property type="entry name" value="Na/solute_symporter"/>
</dbReference>
<dbReference type="EMBL" id="NEDP02003112">
    <property type="protein sequence ID" value="OWF49408.1"/>
    <property type="molecule type" value="Genomic_DNA"/>
</dbReference>
<proteinExistence type="inferred from homology"/>
<evidence type="ECO:0000256" key="2">
    <source>
        <dbReference type="ARBA" id="ARBA00006434"/>
    </source>
</evidence>
<protein>
    <submittedName>
        <fullName evidence="13">Sodium-coupled monocarboxylate transporter 1</fullName>
    </submittedName>
</protein>
<dbReference type="PANTHER" id="PTHR42985">
    <property type="entry name" value="SODIUM-COUPLED MONOCARBOXYLATE TRANSPORTER"/>
    <property type="match status" value="1"/>
</dbReference>
<dbReference type="Proteomes" id="UP000242188">
    <property type="component" value="Unassembled WGS sequence"/>
</dbReference>
<evidence type="ECO:0000256" key="6">
    <source>
        <dbReference type="ARBA" id="ARBA00022989"/>
    </source>
</evidence>
<accession>A0A210QKY9</accession>
<dbReference type="GO" id="GO:0006814">
    <property type="term" value="P:sodium ion transport"/>
    <property type="evidence" value="ECO:0007669"/>
    <property type="project" value="UniProtKB-KW"/>
</dbReference>
<dbReference type="PANTHER" id="PTHR42985:SF40">
    <property type="entry name" value="LD47995P-RELATED"/>
    <property type="match status" value="1"/>
</dbReference>
<feature type="transmembrane region" description="Helical" evidence="12">
    <location>
        <begin position="375"/>
        <end position="392"/>
    </location>
</feature>
<feature type="transmembrane region" description="Helical" evidence="12">
    <location>
        <begin position="6"/>
        <end position="29"/>
    </location>
</feature>
<feature type="transmembrane region" description="Helical" evidence="12">
    <location>
        <begin position="239"/>
        <end position="256"/>
    </location>
</feature>
<feature type="transmembrane region" description="Helical" evidence="12">
    <location>
        <begin position="189"/>
        <end position="208"/>
    </location>
</feature>
<keyword evidence="10" id="KW-0739">Sodium transport</keyword>
<dbReference type="Pfam" id="PF00474">
    <property type="entry name" value="SSF"/>
    <property type="match status" value="1"/>
</dbReference>
<evidence type="ECO:0000256" key="8">
    <source>
        <dbReference type="ARBA" id="ARBA00023065"/>
    </source>
</evidence>
<keyword evidence="14" id="KW-1185">Reference proteome</keyword>
<reference evidence="13 14" key="1">
    <citation type="journal article" date="2017" name="Nat. Ecol. Evol.">
        <title>Scallop genome provides insights into evolution of bilaterian karyotype and development.</title>
        <authorList>
            <person name="Wang S."/>
            <person name="Zhang J."/>
            <person name="Jiao W."/>
            <person name="Li J."/>
            <person name="Xun X."/>
            <person name="Sun Y."/>
            <person name="Guo X."/>
            <person name="Huan P."/>
            <person name="Dong B."/>
            <person name="Zhang L."/>
            <person name="Hu X."/>
            <person name="Sun X."/>
            <person name="Wang J."/>
            <person name="Zhao C."/>
            <person name="Wang Y."/>
            <person name="Wang D."/>
            <person name="Huang X."/>
            <person name="Wang R."/>
            <person name="Lv J."/>
            <person name="Li Y."/>
            <person name="Zhang Z."/>
            <person name="Liu B."/>
            <person name="Lu W."/>
            <person name="Hui Y."/>
            <person name="Liang J."/>
            <person name="Zhou Z."/>
            <person name="Hou R."/>
            <person name="Li X."/>
            <person name="Liu Y."/>
            <person name="Li H."/>
            <person name="Ning X."/>
            <person name="Lin Y."/>
            <person name="Zhao L."/>
            <person name="Xing Q."/>
            <person name="Dou J."/>
            <person name="Li Y."/>
            <person name="Mao J."/>
            <person name="Guo H."/>
            <person name="Dou H."/>
            <person name="Li T."/>
            <person name="Mu C."/>
            <person name="Jiang W."/>
            <person name="Fu Q."/>
            <person name="Fu X."/>
            <person name="Miao Y."/>
            <person name="Liu J."/>
            <person name="Yu Q."/>
            <person name="Li R."/>
            <person name="Liao H."/>
            <person name="Li X."/>
            <person name="Kong Y."/>
            <person name="Jiang Z."/>
            <person name="Chourrout D."/>
            <person name="Li R."/>
            <person name="Bao Z."/>
        </authorList>
    </citation>
    <scope>NUCLEOTIDE SEQUENCE [LARGE SCALE GENOMIC DNA]</scope>
    <source>
        <strain evidence="13 14">PY_sf001</strain>
    </source>
</reference>
<evidence type="ECO:0000256" key="5">
    <source>
        <dbReference type="ARBA" id="ARBA00022692"/>
    </source>
</evidence>
<feature type="transmembrane region" description="Helical" evidence="12">
    <location>
        <begin position="83"/>
        <end position="108"/>
    </location>
</feature>
<dbReference type="PROSITE" id="PS50283">
    <property type="entry name" value="NA_SOLUT_SYMP_3"/>
    <property type="match status" value="1"/>
</dbReference>
<feature type="transmembrane region" description="Helical" evidence="12">
    <location>
        <begin position="159"/>
        <end position="177"/>
    </location>
</feature>
<comment type="subcellular location">
    <subcellularLocation>
        <location evidence="1">Cell membrane</location>
        <topology evidence="1">Multi-pass membrane protein</topology>
    </subcellularLocation>
</comment>
<name>A0A210QKY9_MIZYE</name>
<feature type="transmembrane region" description="Helical" evidence="12">
    <location>
        <begin position="346"/>
        <end position="368"/>
    </location>
</feature>
<evidence type="ECO:0000313" key="13">
    <source>
        <dbReference type="EMBL" id="OWF49408.1"/>
    </source>
</evidence>
<feature type="transmembrane region" description="Helical" evidence="12">
    <location>
        <begin position="128"/>
        <end position="153"/>
    </location>
</feature>
<dbReference type="GO" id="GO:0005886">
    <property type="term" value="C:plasma membrane"/>
    <property type="evidence" value="ECO:0007669"/>
    <property type="project" value="UniProtKB-SubCell"/>
</dbReference>
<evidence type="ECO:0000256" key="4">
    <source>
        <dbReference type="ARBA" id="ARBA00022475"/>
    </source>
</evidence>
<evidence type="ECO:0000256" key="11">
    <source>
        <dbReference type="RuleBase" id="RU362091"/>
    </source>
</evidence>
<sequence length="626" mass="69233">MLPEVQGFVALDYVVFISILAVSIGIGVYQACCEPKQDTIKQYILADRKLNILPVALSMTVSFQSSIMLLGNPAEIYVYGAPFMWQAIGLVLSNLFAICSIIPLIYPLNITSVYEYFQLRFQSRVPRIVATSIGILFNVVYMGIVLFGPGIAIETVTEFPMWASVLTVALTAIIGTAMGGMKAVVWSNVFQFLVVIVGTFSIIIQSTIKVGGLRSVFDTAYEGMRLRYPSTSPNPTVRHSYWTLIIGSFISLTCQLPTQSTIQRICAVPTQKDARKVVMVSAVTTVVNFLLSCSLGIFAYAFFNKTGCDPLESKAIGNPNQVLFVLPVYRLSNIEQAIDMEVVYTIVYSTLSSFGGASAGMFFFAAYCPWANSKGVVTGGLTGMGLVMWIALGQNFSPTRRRAHTLPPVSTDMCWGNIANQSRSGGDITTLPQLLTSAVTMPHGYVSVCYSEGVDLLYSISYFWLIPLCIFTTVFVGSVVSVLTGRPDPADVDVRYILPFFDYCCPCLPQRVRKMLYGGVRFEERKAWLKSRDQKHLSYDEITIKPTEEKLVGQATSHSTEPKLFYISANSTRELGEHNTSSQAEVNPVIDNTLPHSRTEQLHDNKYTDSTGEQLRDNKYINSTHF</sequence>
<evidence type="ECO:0000256" key="1">
    <source>
        <dbReference type="ARBA" id="ARBA00004651"/>
    </source>
</evidence>
<keyword evidence="7" id="KW-0915">Sodium</keyword>
<feature type="transmembrane region" description="Helical" evidence="12">
    <location>
        <begin position="462"/>
        <end position="483"/>
    </location>
</feature>
<dbReference type="InterPro" id="IPR051163">
    <property type="entry name" value="Sodium:Solute_Symporter_SSF"/>
</dbReference>
<keyword evidence="6 12" id="KW-1133">Transmembrane helix</keyword>
<dbReference type="InterPro" id="IPR038377">
    <property type="entry name" value="Na/Glc_symporter_sf"/>
</dbReference>
<keyword evidence="4" id="KW-1003">Cell membrane</keyword>
<dbReference type="GO" id="GO:0015293">
    <property type="term" value="F:symporter activity"/>
    <property type="evidence" value="ECO:0007669"/>
    <property type="project" value="TreeGrafter"/>
</dbReference>
<comment type="caution">
    <text evidence="13">The sequence shown here is derived from an EMBL/GenBank/DDBJ whole genome shotgun (WGS) entry which is preliminary data.</text>
</comment>
<keyword evidence="5 12" id="KW-0812">Transmembrane</keyword>
<dbReference type="Gene3D" id="1.20.1730.10">
    <property type="entry name" value="Sodium/glucose cotransporter"/>
    <property type="match status" value="2"/>
</dbReference>